<feature type="transmembrane region" description="Helical" evidence="1">
    <location>
        <begin position="333"/>
        <end position="349"/>
    </location>
</feature>
<organism evidence="2 3">
    <name type="scientific">Fusarium torulosum</name>
    <dbReference type="NCBI Taxonomy" id="33205"/>
    <lineage>
        <taxon>Eukaryota</taxon>
        <taxon>Fungi</taxon>
        <taxon>Dikarya</taxon>
        <taxon>Ascomycota</taxon>
        <taxon>Pezizomycotina</taxon>
        <taxon>Sordariomycetes</taxon>
        <taxon>Hypocreomycetidae</taxon>
        <taxon>Hypocreales</taxon>
        <taxon>Nectriaceae</taxon>
        <taxon>Fusarium</taxon>
    </lineage>
</organism>
<protein>
    <submittedName>
        <fullName evidence="2">Uncharacterized protein</fullName>
    </submittedName>
</protein>
<gene>
    <name evidence="2" type="ORF">FTOL_08006</name>
</gene>
<evidence type="ECO:0000313" key="3">
    <source>
        <dbReference type="Proteomes" id="UP001187734"/>
    </source>
</evidence>
<dbReference type="PANTHER" id="PTHR37577">
    <property type="entry name" value="INTEGRAL MEMBRANE PROTEIN"/>
    <property type="match status" value="1"/>
</dbReference>
<keyword evidence="1" id="KW-1133">Transmembrane helix</keyword>
<dbReference type="PANTHER" id="PTHR37577:SF1">
    <property type="entry name" value="INTEGRAL MEMBRANE PROTEIN"/>
    <property type="match status" value="1"/>
</dbReference>
<sequence>MKPWNYDCSFSARSSELDPYGDVAGPGVLAGFLGTGWLAVGLVLLHYICVFDPNKNPYFADSQASGDYDDRNEWKANPIDSLVKSLIGKGLRRMNINTVWANTLEMSILGMCDVQFVTGLGILISGFIDLRKGISAYHFYLITHVAWFSNLTHICGLTVLRKYLHSRPTEKVIRLCSMAALAILLLIAMGPTLFFNWAYIDVEGSASLPGTDAICFYNISRSTNWYYLSNSDASGLANSIAFQSGLMSILLLFLNFASRMIKFQKSLSGRLKALRRLLSGHLVNGIRLLGRRRLETTGLRSLFNRRVMLYNLVALRLVLRLYCDLLVSSLSDMFWLLVSAIWGTIKLFMTKSSANVDENDWTFGQILPAFLLLGPLTIFFNR</sequence>
<evidence type="ECO:0000256" key="1">
    <source>
        <dbReference type="SAM" id="Phobius"/>
    </source>
</evidence>
<feature type="transmembrane region" description="Helical" evidence="1">
    <location>
        <begin position="137"/>
        <end position="160"/>
    </location>
</feature>
<name>A0AAE8SK25_9HYPO</name>
<keyword evidence="3" id="KW-1185">Reference proteome</keyword>
<comment type="caution">
    <text evidence="2">The sequence shown here is derived from an EMBL/GenBank/DDBJ whole genome shotgun (WGS) entry which is preliminary data.</text>
</comment>
<dbReference type="AlphaFoldDB" id="A0AAE8SK25"/>
<feature type="transmembrane region" description="Helical" evidence="1">
    <location>
        <begin position="361"/>
        <end position="380"/>
    </location>
</feature>
<feature type="transmembrane region" description="Helical" evidence="1">
    <location>
        <begin position="99"/>
        <end position="125"/>
    </location>
</feature>
<feature type="transmembrane region" description="Helical" evidence="1">
    <location>
        <begin position="236"/>
        <end position="257"/>
    </location>
</feature>
<keyword evidence="1" id="KW-0812">Transmembrane</keyword>
<dbReference type="Proteomes" id="UP001187734">
    <property type="component" value="Unassembled WGS sequence"/>
</dbReference>
<evidence type="ECO:0000313" key="2">
    <source>
        <dbReference type="EMBL" id="SPJ79615.1"/>
    </source>
</evidence>
<feature type="transmembrane region" description="Helical" evidence="1">
    <location>
        <begin position="28"/>
        <end position="49"/>
    </location>
</feature>
<feature type="transmembrane region" description="Helical" evidence="1">
    <location>
        <begin position="172"/>
        <end position="200"/>
    </location>
</feature>
<keyword evidence="1" id="KW-0472">Membrane</keyword>
<dbReference type="EMBL" id="ONZP01000272">
    <property type="protein sequence ID" value="SPJ79615.1"/>
    <property type="molecule type" value="Genomic_DNA"/>
</dbReference>
<proteinExistence type="predicted"/>
<reference evidence="2" key="1">
    <citation type="submission" date="2018-03" db="EMBL/GenBank/DDBJ databases">
        <authorList>
            <person name="Guldener U."/>
        </authorList>
    </citation>
    <scope>NUCLEOTIDE SEQUENCE</scope>
</reference>
<accession>A0AAE8SK25</accession>
<dbReference type="InterPro" id="IPR053018">
    <property type="entry name" value="Elsinochrome_Biosynth-Asso"/>
</dbReference>